<feature type="compositionally biased region" description="Low complexity" evidence="5">
    <location>
        <begin position="227"/>
        <end position="237"/>
    </location>
</feature>
<dbReference type="PANTHER" id="PTHR46600">
    <property type="entry name" value="THAP DOMAIN-CONTAINING"/>
    <property type="match status" value="1"/>
</dbReference>
<feature type="compositionally biased region" description="Pro residues" evidence="5">
    <location>
        <begin position="317"/>
        <end position="330"/>
    </location>
</feature>
<proteinExistence type="predicted"/>
<dbReference type="OrthoDB" id="7683421at2759"/>
<dbReference type="SMART" id="SM00980">
    <property type="entry name" value="THAP"/>
    <property type="match status" value="1"/>
</dbReference>
<keyword evidence="2" id="KW-0863">Zinc-finger</keyword>
<reference evidence="6" key="2">
    <citation type="submission" date="2020-05" db="UniProtKB">
        <authorList>
            <consortium name="EnsemblMetazoa"/>
        </authorList>
    </citation>
    <scope>IDENTIFICATION</scope>
    <source>
        <strain evidence="6">LVP_AGWG</strain>
    </source>
</reference>
<dbReference type="EnsemblMetazoa" id="AAEL010577-RB">
    <property type="protein sequence ID" value="AAEL010577-PB"/>
    <property type="gene ID" value="AAEL010577"/>
</dbReference>
<organism evidence="6 7">
    <name type="scientific">Aedes aegypti</name>
    <name type="common">Yellowfever mosquito</name>
    <name type="synonym">Culex aegypti</name>
    <dbReference type="NCBI Taxonomy" id="7159"/>
    <lineage>
        <taxon>Eukaryota</taxon>
        <taxon>Metazoa</taxon>
        <taxon>Ecdysozoa</taxon>
        <taxon>Arthropoda</taxon>
        <taxon>Hexapoda</taxon>
        <taxon>Insecta</taxon>
        <taxon>Pterygota</taxon>
        <taxon>Neoptera</taxon>
        <taxon>Endopterygota</taxon>
        <taxon>Diptera</taxon>
        <taxon>Nematocera</taxon>
        <taxon>Culicoidea</taxon>
        <taxon>Culicidae</taxon>
        <taxon>Culicinae</taxon>
        <taxon>Aedini</taxon>
        <taxon>Aedes</taxon>
        <taxon>Stegomyia</taxon>
    </lineage>
</organism>
<feature type="region of interest" description="Disordered" evidence="5">
    <location>
        <begin position="314"/>
        <end position="339"/>
    </location>
</feature>
<protein>
    <submittedName>
        <fullName evidence="6">Uncharacterized protein</fullName>
    </submittedName>
</protein>
<keyword evidence="7" id="KW-1185">Reference proteome</keyword>
<dbReference type="InterPro" id="IPR006612">
    <property type="entry name" value="THAP_Znf"/>
</dbReference>
<dbReference type="InterPro" id="IPR026516">
    <property type="entry name" value="THAP1/10"/>
</dbReference>
<dbReference type="PROSITE" id="PS50950">
    <property type="entry name" value="ZF_THAP"/>
    <property type="match status" value="1"/>
</dbReference>
<dbReference type="InParanoid" id="A0A6I8TJD1"/>
<name>A0A6I8TJD1_AEDAE</name>
<evidence type="ECO:0000313" key="7">
    <source>
        <dbReference type="Proteomes" id="UP000008820"/>
    </source>
</evidence>
<dbReference type="SUPFAM" id="SSF57716">
    <property type="entry name" value="Glucocorticoid receptor-like (DNA-binding domain)"/>
    <property type="match status" value="1"/>
</dbReference>
<reference evidence="6 7" key="1">
    <citation type="submission" date="2017-06" db="EMBL/GenBank/DDBJ databases">
        <title>Aedes aegypti genome working group (AGWG) sequencing and assembly.</title>
        <authorList>
            <consortium name="Aedes aegypti Genome Working Group (AGWG)"/>
            <person name="Matthews B.J."/>
        </authorList>
    </citation>
    <scope>NUCLEOTIDE SEQUENCE [LARGE SCALE GENOMIC DNA]</scope>
    <source>
        <strain evidence="6 7">LVP_AGWG</strain>
    </source>
</reference>
<keyword evidence="1" id="KW-0479">Metal-binding</keyword>
<dbReference type="Pfam" id="PF05485">
    <property type="entry name" value="THAP"/>
    <property type="match status" value="1"/>
</dbReference>
<keyword evidence="3" id="KW-0862">Zinc</keyword>
<keyword evidence="4" id="KW-0238">DNA-binding</keyword>
<sequence length="432" mass="47953">MGGCRCTFRQCENSSSSKPGMHFFHFPIRDWPRLETWAQNASKTDFMTLPLSKLKNKVVCQDHFENRMFMNYLKEGLVKTAVPTLDILQDGSVLNVETNEASEREEWIVPEKDSNGTAEAAPMEPETTRMEIQFVDSEHEEFNITPVVSPPPQPKILNKTSDTLSVRLLSRNTNEPMATPSASASPVVLRKVMVKRKRRPSSDDSSGKSKMQIVSIQRLPKIEAPVAAEEVPSVATPSSSTDVTTEVPAPENQVQSANAAAAAAPPLPAVPTVKVITDPAYIEKLDQTSAQIAEVKQMLTDVLNRPIPEPKVITVPVPTPPAPPVAPKPELPAEEGPSKLLEKGPYMNKVQLFNGIKRYLNPTMVALLRMELFAGAPERQWKADEKTLAVELVNLGENVYTHFLDEFRFRLPPKKDVLKWKEQALDDDDDAS</sequence>
<evidence type="ECO:0000256" key="5">
    <source>
        <dbReference type="SAM" id="MobiDB-lite"/>
    </source>
</evidence>
<dbReference type="GO" id="GO:0008270">
    <property type="term" value="F:zinc ion binding"/>
    <property type="evidence" value="ECO:0007669"/>
    <property type="project" value="UniProtKB-KW"/>
</dbReference>
<feature type="region of interest" description="Disordered" evidence="5">
    <location>
        <begin position="227"/>
        <end position="246"/>
    </location>
</feature>
<evidence type="ECO:0000256" key="2">
    <source>
        <dbReference type="ARBA" id="ARBA00022771"/>
    </source>
</evidence>
<accession>A0A6I8TJD1</accession>
<dbReference type="Proteomes" id="UP000008820">
    <property type="component" value="Chromosome 1"/>
</dbReference>
<dbReference type="FunCoup" id="A0A6I8TJD1">
    <property type="interactions" value="12"/>
</dbReference>
<dbReference type="AlphaFoldDB" id="A0A6I8TJD1"/>
<dbReference type="SMART" id="SM00692">
    <property type="entry name" value="DM3"/>
    <property type="match status" value="1"/>
</dbReference>
<evidence type="ECO:0000256" key="3">
    <source>
        <dbReference type="ARBA" id="ARBA00022833"/>
    </source>
</evidence>
<evidence type="ECO:0000313" key="6">
    <source>
        <dbReference type="EnsemblMetazoa" id="AAEL010577-PB"/>
    </source>
</evidence>
<evidence type="ECO:0000256" key="4">
    <source>
        <dbReference type="ARBA" id="ARBA00023125"/>
    </source>
</evidence>
<dbReference type="GO" id="GO:0043565">
    <property type="term" value="F:sequence-specific DNA binding"/>
    <property type="evidence" value="ECO:0007669"/>
    <property type="project" value="InterPro"/>
</dbReference>
<gene>
    <name evidence="6" type="primary">5573539</name>
</gene>
<evidence type="ECO:0000256" key="1">
    <source>
        <dbReference type="ARBA" id="ARBA00022723"/>
    </source>
</evidence>
<dbReference type="PANTHER" id="PTHR46600:SF11">
    <property type="entry name" value="THAP DOMAIN-CONTAINING PROTEIN 10"/>
    <property type="match status" value="1"/>
</dbReference>